<name>A0ABT8KT61_9BACT</name>
<protein>
    <submittedName>
        <fullName evidence="1">SDR family NAD(P)-dependent oxidoreductase</fullName>
    </submittedName>
</protein>
<comment type="caution">
    <text evidence="1">The sequence shown here is derived from an EMBL/GenBank/DDBJ whole genome shotgun (WGS) entry which is preliminary data.</text>
</comment>
<evidence type="ECO:0000313" key="2">
    <source>
        <dbReference type="Proteomes" id="UP001172082"/>
    </source>
</evidence>
<dbReference type="InterPro" id="IPR036291">
    <property type="entry name" value="NAD(P)-bd_dom_sf"/>
</dbReference>
<dbReference type="RefSeq" id="WP_346753422.1">
    <property type="nucleotide sequence ID" value="NZ_JAUJEA010000007.1"/>
</dbReference>
<gene>
    <name evidence="1" type="ORF">QQ008_18575</name>
</gene>
<dbReference type="PRINTS" id="PR00081">
    <property type="entry name" value="GDHRDH"/>
</dbReference>
<sequence>MKDIVALVTGGSRGVGKGIAHELGLAGATVFVTGRSRRNSGTTDNLPGTINETAEIIEQAGGKGIAVYCDHTNDQDIAQLAEKIQKETGRLDILVNNVWGGYEEYDGSLFELPIWDQSITRWDKMMNSGVRAHYTTVKFLSPLLIRSKKPLNVHISFGDENKFLGDVQYDVAKYTTTRLAFAVSEKLKEYSVTSVAIYPGFTATERVTSGISEDQLKLTHSPRFVGRGIVNLYKDPNMFTKNGSALKVGDLGKEYGFRDIDGRQIEPFNI</sequence>
<dbReference type="PANTHER" id="PTHR44147:SF2">
    <property type="entry name" value="DEHYDROGENASE_REDUCTASE SDR FAMILY MEMBER 1"/>
    <property type="match status" value="1"/>
</dbReference>
<dbReference type="Proteomes" id="UP001172082">
    <property type="component" value="Unassembled WGS sequence"/>
</dbReference>
<proteinExistence type="predicted"/>
<reference evidence="1" key="1">
    <citation type="submission" date="2023-06" db="EMBL/GenBank/DDBJ databases">
        <title>Genomic of Parafulvivirga corallium.</title>
        <authorList>
            <person name="Wang G."/>
        </authorList>
    </citation>
    <scope>NUCLEOTIDE SEQUENCE</scope>
    <source>
        <strain evidence="1">BMA10</strain>
    </source>
</reference>
<evidence type="ECO:0000313" key="1">
    <source>
        <dbReference type="EMBL" id="MDN5203399.1"/>
    </source>
</evidence>
<dbReference type="Gene3D" id="3.40.50.720">
    <property type="entry name" value="NAD(P)-binding Rossmann-like Domain"/>
    <property type="match status" value="1"/>
</dbReference>
<organism evidence="1 2">
    <name type="scientific">Splendidivirga corallicola</name>
    <dbReference type="NCBI Taxonomy" id="3051826"/>
    <lineage>
        <taxon>Bacteria</taxon>
        <taxon>Pseudomonadati</taxon>
        <taxon>Bacteroidota</taxon>
        <taxon>Cytophagia</taxon>
        <taxon>Cytophagales</taxon>
        <taxon>Splendidivirgaceae</taxon>
        <taxon>Splendidivirga</taxon>
    </lineage>
</organism>
<dbReference type="EMBL" id="JAUJEA010000007">
    <property type="protein sequence ID" value="MDN5203399.1"/>
    <property type="molecule type" value="Genomic_DNA"/>
</dbReference>
<dbReference type="SUPFAM" id="SSF51735">
    <property type="entry name" value="NAD(P)-binding Rossmann-fold domains"/>
    <property type="match status" value="1"/>
</dbReference>
<accession>A0ABT8KT61</accession>
<keyword evidence="2" id="KW-1185">Reference proteome</keyword>
<dbReference type="InterPro" id="IPR002347">
    <property type="entry name" value="SDR_fam"/>
</dbReference>
<dbReference type="PANTHER" id="PTHR44147">
    <property type="entry name" value="DEHYDROGENASE/REDUCTASE SDR FAMILY MEMBER 1"/>
    <property type="match status" value="1"/>
</dbReference>
<dbReference type="Pfam" id="PF00106">
    <property type="entry name" value="adh_short"/>
    <property type="match status" value="1"/>
</dbReference>